<evidence type="ECO:0000313" key="2">
    <source>
        <dbReference type="Proteomes" id="UP000238701"/>
    </source>
</evidence>
<dbReference type="Proteomes" id="UP000238701">
    <property type="component" value="Unassembled WGS sequence"/>
</dbReference>
<proteinExistence type="predicted"/>
<dbReference type="SUPFAM" id="SSF69304">
    <property type="entry name" value="Tricorn protease N-terminal domain"/>
    <property type="match status" value="1"/>
</dbReference>
<name>A0A2U3KCK1_9BACT</name>
<organism evidence="1 2">
    <name type="scientific">Candidatus Sulfotelmatobacter kueseliae</name>
    <dbReference type="NCBI Taxonomy" id="2042962"/>
    <lineage>
        <taxon>Bacteria</taxon>
        <taxon>Pseudomonadati</taxon>
        <taxon>Acidobacteriota</taxon>
        <taxon>Terriglobia</taxon>
        <taxon>Terriglobales</taxon>
        <taxon>Candidatus Korobacteraceae</taxon>
        <taxon>Candidatus Sulfotelmatobacter</taxon>
    </lineage>
</organism>
<dbReference type="EMBL" id="OMOD01000088">
    <property type="protein sequence ID" value="SPF37358.1"/>
    <property type="molecule type" value="Genomic_DNA"/>
</dbReference>
<gene>
    <name evidence="1" type="ORF">SBA1_1780001</name>
</gene>
<dbReference type="Gene3D" id="2.120.10.30">
    <property type="entry name" value="TolB, C-terminal domain"/>
    <property type="match status" value="1"/>
</dbReference>
<dbReference type="AlphaFoldDB" id="A0A2U3KCK1"/>
<dbReference type="InterPro" id="IPR011042">
    <property type="entry name" value="6-blade_b-propeller_TolB-like"/>
</dbReference>
<reference evidence="2" key="1">
    <citation type="submission" date="2018-02" db="EMBL/GenBank/DDBJ databases">
        <authorList>
            <person name="Hausmann B."/>
        </authorList>
    </citation>
    <scope>NUCLEOTIDE SEQUENCE [LARGE SCALE GENOMIC DNA]</scope>
    <source>
        <strain evidence="2">Peat soil MAG SbA1</strain>
    </source>
</reference>
<protein>
    <submittedName>
        <fullName evidence="1">Uncharacterized protein</fullName>
    </submittedName>
</protein>
<accession>A0A2U3KCK1</accession>
<sequence length="154" mass="16752">MTDGNRIYFIEGSGANYRLAQVSVAGGEVAVINSGTSLPYLSSISSDGSELLGTVGAFTPAEEIWAFPVPAGSPRRIGDLIGRSPAWAPDGKIFFGKGNEIWIAEHDGSFPRKLVTTRGYPAGFQFSPDGIHFRFSVPRQRKWDSLRPEVKLHI</sequence>
<evidence type="ECO:0000313" key="1">
    <source>
        <dbReference type="EMBL" id="SPF37358.1"/>
    </source>
</evidence>